<evidence type="ECO:0000256" key="9">
    <source>
        <dbReference type="ARBA" id="ARBA00022989"/>
    </source>
</evidence>
<evidence type="ECO:0000256" key="8">
    <source>
        <dbReference type="ARBA" id="ARBA00022824"/>
    </source>
</evidence>
<keyword evidence="7" id="KW-0677">Repeat</keyword>
<keyword evidence="9" id="KW-1133">Transmembrane helix</keyword>
<feature type="compositionally biased region" description="Gly residues" evidence="11">
    <location>
        <begin position="43"/>
        <end position="55"/>
    </location>
</feature>
<sequence length="334" mass="35105">MRQGLGVRRSAPYGLASEQNRAVRAAQSQNSLPSAPDSERGWRGLGGHAGGGGVETGACGAGDRQGRLEEVRSGFVLRSSSCPSSHPVGSPSLAASSGYRSGFSSGSGSETGGVSLLGKKFSFRKHLFRRLRKQKSTGDLSTCHSLAGISTATSGGVSGGAGAGVGAGGSSLAGLFSSRAGRSGGSLRSVHSGSTTNSVFGVKVTGHAGGQVGEAGHLFHDEPLGPNVVETYSGQWNEDRRSGYGIAERSDGLRYEGEWFSNKKDGYGVTFLRDGSREEGRYKENLLVQALNKRSKLFMLRHSRLRDLVEEAQKKAQEAAREAQEKSAEMSYQR</sequence>
<evidence type="ECO:0000256" key="2">
    <source>
        <dbReference type="ARBA" id="ARBA00004184"/>
    </source>
</evidence>
<keyword evidence="13" id="KW-1185">Reference proteome</keyword>
<dbReference type="Gene3D" id="2.20.110.10">
    <property type="entry name" value="Histone H3 K4-specific methyltransferase SET7/9 N-terminal domain"/>
    <property type="match status" value="1"/>
</dbReference>
<keyword evidence="8" id="KW-0256">Endoplasmic reticulum</keyword>
<evidence type="ECO:0000313" key="13">
    <source>
        <dbReference type="Proteomes" id="UP000784294"/>
    </source>
</evidence>
<evidence type="ECO:0008006" key="14">
    <source>
        <dbReference type="Google" id="ProtNLM"/>
    </source>
</evidence>
<protein>
    <recommendedName>
        <fullName evidence="14">MORN repeat-containing protein</fullName>
    </recommendedName>
</protein>
<feature type="region of interest" description="Disordered" evidence="11">
    <location>
        <begin position="1"/>
        <end position="64"/>
    </location>
</feature>
<dbReference type="OrthoDB" id="284854at2759"/>
<feature type="compositionally biased region" description="Low complexity" evidence="11">
    <location>
        <begin position="79"/>
        <end position="111"/>
    </location>
</feature>
<dbReference type="PANTHER" id="PTHR23085:SF16">
    <property type="entry name" value="GH28348P"/>
    <property type="match status" value="1"/>
</dbReference>
<evidence type="ECO:0000313" key="12">
    <source>
        <dbReference type="EMBL" id="VEL22603.1"/>
    </source>
</evidence>
<dbReference type="AlphaFoldDB" id="A0A3S5CN68"/>
<dbReference type="EMBL" id="CAAALY010057352">
    <property type="protein sequence ID" value="VEL22603.1"/>
    <property type="molecule type" value="Genomic_DNA"/>
</dbReference>
<dbReference type="GO" id="GO:0030314">
    <property type="term" value="C:junctional membrane complex"/>
    <property type="evidence" value="ECO:0007669"/>
    <property type="project" value="InterPro"/>
</dbReference>
<evidence type="ECO:0000256" key="4">
    <source>
        <dbReference type="ARBA" id="ARBA00008599"/>
    </source>
</evidence>
<keyword evidence="5" id="KW-1003">Cell membrane</keyword>
<keyword evidence="6" id="KW-0812">Transmembrane</keyword>
<keyword evidence="10" id="KW-0472">Membrane</keyword>
<evidence type="ECO:0000256" key="3">
    <source>
        <dbReference type="ARBA" id="ARBA00004236"/>
    </source>
</evidence>
<proteinExistence type="inferred from homology"/>
<feature type="compositionally biased region" description="Basic and acidic residues" evidence="11">
    <location>
        <begin position="312"/>
        <end position="328"/>
    </location>
</feature>
<comment type="caution">
    <text evidence="12">The sequence shown here is derived from an EMBL/GenBank/DDBJ whole genome shotgun (WGS) entry which is preliminary data.</text>
</comment>
<accession>A0A3S5CN68</accession>
<evidence type="ECO:0000256" key="11">
    <source>
        <dbReference type="SAM" id="MobiDB-lite"/>
    </source>
</evidence>
<name>A0A3S5CN68_9PLAT</name>
<comment type="subcellular location">
    <subcellularLocation>
        <location evidence="3">Cell membrane</location>
    </subcellularLocation>
    <subcellularLocation>
        <location evidence="2">Endomembrane system</location>
        <topology evidence="2">Peripheral membrane protein</topology>
    </subcellularLocation>
    <subcellularLocation>
        <location evidence="1">Endoplasmic reticulum membrane</location>
        <topology evidence="1">Single-pass type IV membrane protein</topology>
    </subcellularLocation>
</comment>
<evidence type="ECO:0000256" key="7">
    <source>
        <dbReference type="ARBA" id="ARBA00022737"/>
    </source>
</evidence>
<dbReference type="GO" id="GO:0005886">
    <property type="term" value="C:plasma membrane"/>
    <property type="evidence" value="ECO:0007669"/>
    <property type="project" value="UniProtKB-SubCell"/>
</dbReference>
<dbReference type="PANTHER" id="PTHR23085">
    <property type="entry name" value="GH28348P"/>
    <property type="match status" value="1"/>
</dbReference>
<feature type="region of interest" description="Disordered" evidence="11">
    <location>
        <begin position="78"/>
        <end position="111"/>
    </location>
</feature>
<organism evidence="12 13">
    <name type="scientific">Protopolystoma xenopodis</name>
    <dbReference type="NCBI Taxonomy" id="117903"/>
    <lineage>
        <taxon>Eukaryota</taxon>
        <taxon>Metazoa</taxon>
        <taxon>Spiralia</taxon>
        <taxon>Lophotrochozoa</taxon>
        <taxon>Platyhelminthes</taxon>
        <taxon>Monogenea</taxon>
        <taxon>Polyopisthocotylea</taxon>
        <taxon>Polystomatidea</taxon>
        <taxon>Polystomatidae</taxon>
        <taxon>Protopolystoma</taxon>
    </lineage>
</organism>
<evidence type="ECO:0000256" key="1">
    <source>
        <dbReference type="ARBA" id="ARBA00004163"/>
    </source>
</evidence>
<evidence type="ECO:0000256" key="6">
    <source>
        <dbReference type="ARBA" id="ARBA00022692"/>
    </source>
</evidence>
<dbReference type="SUPFAM" id="SSF82185">
    <property type="entry name" value="Histone H3 K4-specific methyltransferase SET7/9 N-terminal domain"/>
    <property type="match status" value="1"/>
</dbReference>
<gene>
    <name evidence="12" type="ORF">PXEA_LOCUS16043</name>
</gene>
<dbReference type="InterPro" id="IPR017191">
    <property type="entry name" value="Junctophilin"/>
</dbReference>
<dbReference type="GO" id="GO:0005789">
    <property type="term" value="C:endoplasmic reticulum membrane"/>
    <property type="evidence" value="ECO:0007669"/>
    <property type="project" value="UniProtKB-SubCell"/>
</dbReference>
<dbReference type="SMART" id="SM00698">
    <property type="entry name" value="MORN"/>
    <property type="match status" value="2"/>
</dbReference>
<dbReference type="Proteomes" id="UP000784294">
    <property type="component" value="Unassembled WGS sequence"/>
</dbReference>
<dbReference type="FunFam" id="2.20.110.10:FF:000001">
    <property type="entry name" value="Junctophilin"/>
    <property type="match status" value="1"/>
</dbReference>
<comment type="similarity">
    <text evidence="4">Belongs to the junctophilin family.</text>
</comment>
<dbReference type="InterPro" id="IPR003409">
    <property type="entry name" value="MORN"/>
</dbReference>
<feature type="region of interest" description="Disordered" evidence="11">
    <location>
        <begin position="312"/>
        <end position="334"/>
    </location>
</feature>
<dbReference type="Pfam" id="PF02493">
    <property type="entry name" value="MORN"/>
    <property type="match status" value="2"/>
</dbReference>
<evidence type="ECO:0000256" key="10">
    <source>
        <dbReference type="ARBA" id="ARBA00023136"/>
    </source>
</evidence>
<evidence type="ECO:0000256" key="5">
    <source>
        <dbReference type="ARBA" id="ARBA00022475"/>
    </source>
</evidence>
<reference evidence="12" key="1">
    <citation type="submission" date="2018-11" db="EMBL/GenBank/DDBJ databases">
        <authorList>
            <consortium name="Pathogen Informatics"/>
        </authorList>
    </citation>
    <scope>NUCLEOTIDE SEQUENCE</scope>
</reference>